<feature type="compositionally biased region" description="Polar residues" evidence="1">
    <location>
        <begin position="345"/>
        <end position="355"/>
    </location>
</feature>
<keyword evidence="4" id="KW-1185">Reference proteome</keyword>
<feature type="compositionally biased region" description="Polar residues" evidence="1">
    <location>
        <begin position="51"/>
        <end position="62"/>
    </location>
</feature>
<comment type="caution">
    <text evidence="3">The sequence shown here is derived from an EMBL/GenBank/DDBJ whole genome shotgun (WGS) entry which is preliminary data.</text>
</comment>
<feature type="region of interest" description="Disordered" evidence="1">
    <location>
        <begin position="611"/>
        <end position="661"/>
    </location>
</feature>
<name>A0AAV5QVI8_9ASCO</name>
<dbReference type="Pfam" id="PF01369">
    <property type="entry name" value="Sec7"/>
    <property type="match status" value="1"/>
</dbReference>
<feature type="region of interest" description="Disordered" evidence="1">
    <location>
        <begin position="503"/>
        <end position="573"/>
    </location>
</feature>
<feature type="compositionally biased region" description="Acidic residues" evidence="1">
    <location>
        <begin position="400"/>
        <end position="411"/>
    </location>
</feature>
<dbReference type="GeneID" id="90076613"/>
<evidence type="ECO:0000313" key="4">
    <source>
        <dbReference type="Proteomes" id="UP001360560"/>
    </source>
</evidence>
<gene>
    <name evidence="3" type="ORF">DASC09_059640</name>
</gene>
<dbReference type="InterPro" id="IPR035999">
    <property type="entry name" value="Sec7_dom_sf"/>
</dbReference>
<feature type="compositionally biased region" description="Polar residues" evidence="1">
    <location>
        <begin position="109"/>
        <end position="119"/>
    </location>
</feature>
<dbReference type="GO" id="GO:0032012">
    <property type="term" value="P:regulation of ARF protein signal transduction"/>
    <property type="evidence" value="ECO:0007669"/>
    <property type="project" value="InterPro"/>
</dbReference>
<evidence type="ECO:0000313" key="3">
    <source>
        <dbReference type="EMBL" id="GMM38625.1"/>
    </source>
</evidence>
<evidence type="ECO:0000256" key="1">
    <source>
        <dbReference type="SAM" id="MobiDB-lite"/>
    </source>
</evidence>
<feature type="region of interest" description="Disordered" evidence="1">
    <location>
        <begin position="345"/>
        <end position="427"/>
    </location>
</feature>
<feature type="region of interest" description="Disordered" evidence="1">
    <location>
        <begin position="202"/>
        <end position="230"/>
    </location>
</feature>
<feature type="compositionally biased region" description="Low complexity" evidence="1">
    <location>
        <begin position="96"/>
        <end position="108"/>
    </location>
</feature>
<dbReference type="InterPro" id="IPR023394">
    <property type="entry name" value="Sec7_C_sf"/>
</dbReference>
<dbReference type="RefSeq" id="XP_064855620.1">
    <property type="nucleotide sequence ID" value="XM_064999548.1"/>
</dbReference>
<feature type="compositionally biased region" description="Low complexity" evidence="1">
    <location>
        <begin position="377"/>
        <end position="390"/>
    </location>
</feature>
<feature type="region of interest" description="Disordered" evidence="1">
    <location>
        <begin position="24"/>
        <end position="138"/>
    </location>
</feature>
<feature type="compositionally biased region" description="Basic and acidic residues" evidence="1">
    <location>
        <begin position="29"/>
        <end position="43"/>
    </location>
</feature>
<sequence>MSSIDEPAITQPHIKNVAMGTLGVSNSDDEQHFIKKTGIIERLKPKKKANTRSPSSKRQGSEATEENVNDGGTVDVKKNSVPNYISRKLNRKRKSSSTSNTSHKGLSSNSHLVSETSNGAEPPHHNKPPNSSPISSFDASPTITIRQHFTDQSSITQRNGHQKRESGPHSLLSYLRPSADHSRQSSFGSLVLVESPRSSLYNITQTSSNRKSSLDSSNNASRRNSASLKSPGYSKFSFPKFSKRNSVSSSVQDESLPVSEYSFEQSPIGYSSKQFNNLNPFSPEIEDFSWRHNGSNEGTDGEAKQAYAIEPQNSNTEPRIDTSNEGIKSVSKKFLGLTISSGTYHRNKKNSLTSSHRPKNISVDKSSADRDFSGGTKSFIQSPSIISPSTRSKKKTFSIFDDDDDDDDDDDAHIKNNGGMKEVPNHRDQYNFCQGSLESSFVSEKNVNILGFASEKYMNEKFKRNRFRSNSLNDSLQNSASNFYKNLPVNNRNATGTFIDFVQSSRTPSRSGSKTPSRRNSVVDMVRFSNSQASSSKPGSPLMGSTTPSKSDDPFSARLSRRRSQTLSSLMNSTYLLGNRSSEKFGEENNTERSTFGLKLRRNSRSFLGLNSGTEDSVSSGTVNHELNKPTSRINNNNKNPAGSDLKFSGHSYDESTSEDDYKGEKESFFKYYSASLSNKASNADNVANIPKPMQEDTYVSYLLKLMTNGFSYEITDILSSKIAINKYPIVDPNKSYEKFIIFQDKESCRELFSRTFGSSYKNSFYTNCLYLFIYLHFLSMFYDSNWIFPQADNDLRNPVYNILSKFNARHIGAGDNTDKTKKISSLSEQQDFLEFHIDKVTSIPIDLVFRHFLFYNKLPPETEKIDLTLEIISYNYYYFMNLTNLKFITGSYRIHDDDLNNNTDNEDFNDTVIITEAEKKDEDRELCSEKSIADISTLDTSKFTIFHSVNEIYTLLFVSLVLQTDHFNKNNRSKMSQQDFTNIINNFKKEDFNKAKKKKFGAKLSETPDSQLLFNLLTPELIGYFYENITFTPMKSILEIISPSVANNVYNRSGSVASTSSLGSPLSPSFASLPSSTTLGRRKNSSFFLSSSSLPNPSNDPYSIATSLDIKALNLDFEIYDSSNTDPFASNFKEFKEMSKFSDRCLLDKVLDTLNTKDPDCILRLDHSEDLTDLLFKISYATIKPSLTNILIKKSATIRKSLSAKWPHNQKTGSDMSIFVRIFNIGIVYKQESKLSLLPKISKKKNKRRSKNFNNVNLNDSDTFVWKKYFAILTTFGVYIFKNINWDVLQNFEEEVEEQEKWVNNDKIGESNSNGDADYDNLKKKLRHMKVYASAFFLQSNNSELELAIPINKVFSYHNKYKDFHSFYVCYSNNDNDSKVLKSDEVDITNDWMKNPKSNKVYNKGLFYCASENEANQWVFNINYLAAMHKCLPIHSYDKSFTNLVIPSYENIHELTIGNHMTLSERHKELQQEMKMIYKMKMNYEQIAEFIKHLAPYQSKNRIQLKQLMNKIFHNNLRSLCFEEFKTKCFIFLVEETAKKLRRNQLENEENKSLEVVVKQRSLSIVSLKPEDNEKYLGFSNIVNGYSVAFNELLLSSYESFLNNKTHAQVELSGQIEDPADPNTFRIDAFSALTSMTNMSYDTEMSYSPIFRSPQFKQLL</sequence>
<dbReference type="EMBL" id="BTFZ01000020">
    <property type="protein sequence ID" value="GMM38625.1"/>
    <property type="molecule type" value="Genomic_DNA"/>
</dbReference>
<dbReference type="Proteomes" id="UP001360560">
    <property type="component" value="Unassembled WGS sequence"/>
</dbReference>
<feature type="compositionally biased region" description="Polar residues" evidence="1">
    <location>
        <begin position="150"/>
        <end position="159"/>
    </location>
</feature>
<accession>A0AAV5QVI8</accession>
<dbReference type="SUPFAM" id="SSF48425">
    <property type="entry name" value="Sec7 domain"/>
    <property type="match status" value="1"/>
</dbReference>
<feature type="domain" description="SEC7" evidence="2">
    <location>
        <begin position="835"/>
        <end position="995"/>
    </location>
</feature>
<protein>
    <recommendedName>
        <fullName evidence="2">SEC7 domain-containing protein</fullName>
    </recommendedName>
</protein>
<feature type="compositionally biased region" description="Polar residues" evidence="1">
    <location>
        <begin position="503"/>
        <end position="520"/>
    </location>
</feature>
<feature type="compositionally biased region" description="Polar residues" evidence="1">
    <location>
        <begin position="611"/>
        <end position="641"/>
    </location>
</feature>
<dbReference type="Gene3D" id="1.10.1000.11">
    <property type="entry name" value="Arf Nucleotide-binding Site Opener,domain 2"/>
    <property type="match status" value="1"/>
</dbReference>
<proteinExistence type="predicted"/>
<organism evidence="3 4">
    <name type="scientific">Saccharomycopsis crataegensis</name>
    <dbReference type="NCBI Taxonomy" id="43959"/>
    <lineage>
        <taxon>Eukaryota</taxon>
        <taxon>Fungi</taxon>
        <taxon>Dikarya</taxon>
        <taxon>Ascomycota</taxon>
        <taxon>Saccharomycotina</taxon>
        <taxon>Saccharomycetes</taxon>
        <taxon>Saccharomycopsidaceae</taxon>
        <taxon>Saccharomycopsis</taxon>
    </lineage>
</organism>
<reference evidence="3 4" key="1">
    <citation type="journal article" date="2023" name="Elife">
        <title>Identification of key yeast species and microbe-microbe interactions impacting larval growth of Drosophila in the wild.</title>
        <authorList>
            <person name="Mure A."/>
            <person name="Sugiura Y."/>
            <person name="Maeda R."/>
            <person name="Honda K."/>
            <person name="Sakurai N."/>
            <person name="Takahashi Y."/>
            <person name="Watada M."/>
            <person name="Katoh T."/>
            <person name="Gotoh A."/>
            <person name="Gotoh Y."/>
            <person name="Taniguchi I."/>
            <person name="Nakamura K."/>
            <person name="Hayashi T."/>
            <person name="Katayama T."/>
            <person name="Uemura T."/>
            <person name="Hattori Y."/>
        </authorList>
    </citation>
    <scope>NUCLEOTIDE SEQUENCE [LARGE SCALE GENOMIC DNA]</scope>
    <source>
        <strain evidence="3 4">SC-9</strain>
    </source>
</reference>
<feature type="region of interest" description="Disordered" evidence="1">
    <location>
        <begin position="150"/>
        <end position="182"/>
    </location>
</feature>
<evidence type="ECO:0000259" key="2">
    <source>
        <dbReference type="Pfam" id="PF01369"/>
    </source>
</evidence>
<feature type="compositionally biased region" description="Polar residues" evidence="1">
    <location>
        <begin position="528"/>
        <end position="549"/>
    </location>
</feature>
<dbReference type="InterPro" id="IPR000904">
    <property type="entry name" value="Sec7_dom"/>
</dbReference>
<feature type="compositionally biased region" description="Low complexity" evidence="1">
    <location>
        <begin position="207"/>
        <end position="230"/>
    </location>
</feature>
<dbReference type="GO" id="GO:0005085">
    <property type="term" value="F:guanyl-nucleotide exchange factor activity"/>
    <property type="evidence" value="ECO:0007669"/>
    <property type="project" value="InterPro"/>
</dbReference>